<evidence type="ECO:0000259" key="4">
    <source>
        <dbReference type="Pfam" id="PF08806"/>
    </source>
</evidence>
<sequence>MVRSLVAVLLCVSLVLGEEAVRRKPTDTVITHARIHVCSIFGTAAACCLVGSLTTLTTSQNVEFNKLSGHPSVIVFMNANGEVVEDVKIEKMTRDQCNEMMLERGFRQKEKEPEKDVSDEQLGVKGEL</sequence>
<dbReference type="InterPro" id="IPR038219">
    <property type="entry name" value="Sep15/SelM_sf"/>
</dbReference>
<evidence type="ECO:0000256" key="3">
    <source>
        <dbReference type="SAM" id="SignalP"/>
    </source>
</evidence>
<dbReference type="AlphaFoldDB" id="A0AAQ4DNK7"/>
<comment type="caution">
    <text evidence="5">The sequence shown here is derived from an EMBL/GenBank/DDBJ whole genome shotgun (WGS) entry which is preliminary data.</text>
</comment>
<dbReference type="InterPro" id="IPR036249">
    <property type="entry name" value="Thioredoxin-like_sf"/>
</dbReference>
<feature type="domain" description="Selenoprotein F/M" evidence="4">
    <location>
        <begin position="60"/>
        <end position="106"/>
    </location>
</feature>
<evidence type="ECO:0000256" key="2">
    <source>
        <dbReference type="SAM" id="MobiDB-lite"/>
    </source>
</evidence>
<dbReference type="Gene3D" id="3.40.30.50">
    <property type="entry name" value="Sep15/SelM thioredoxin-like domain, active-site redox motif"/>
    <property type="match status" value="1"/>
</dbReference>
<keyword evidence="6" id="KW-1185">Reference proteome</keyword>
<proteinExistence type="inferred from homology"/>
<reference evidence="5 6" key="1">
    <citation type="journal article" date="2023" name="Arcadia Sci">
        <title>De novo assembly of a long-read Amblyomma americanum tick genome.</title>
        <authorList>
            <person name="Chou S."/>
            <person name="Poskanzer K.E."/>
            <person name="Rollins M."/>
            <person name="Thuy-Boun P.S."/>
        </authorList>
    </citation>
    <scope>NUCLEOTIDE SEQUENCE [LARGE SCALE GENOMIC DNA]</scope>
    <source>
        <strain evidence="5">F_SG_1</strain>
        <tissue evidence="5">Salivary glands</tissue>
    </source>
</reference>
<dbReference type="InterPro" id="IPR014912">
    <property type="entry name" value="Sep15_SelM_dom"/>
</dbReference>
<feature type="chain" id="PRO_5042856620" description="Selenoprotein F/M domain-containing protein" evidence="3">
    <location>
        <begin position="18"/>
        <end position="128"/>
    </location>
</feature>
<feature type="region of interest" description="Disordered" evidence="2">
    <location>
        <begin position="105"/>
        <end position="128"/>
    </location>
</feature>
<dbReference type="Pfam" id="PF08806">
    <property type="entry name" value="Sep15_SelM"/>
    <property type="match status" value="1"/>
</dbReference>
<feature type="compositionally biased region" description="Basic and acidic residues" evidence="2">
    <location>
        <begin position="105"/>
        <end position="118"/>
    </location>
</feature>
<accession>A0AAQ4DNK7</accession>
<gene>
    <name evidence="5" type="ORF">V5799_033343</name>
</gene>
<name>A0AAQ4DNK7_AMBAM</name>
<keyword evidence="3" id="KW-0732">Signal</keyword>
<feature type="signal peptide" evidence="3">
    <location>
        <begin position="1"/>
        <end position="17"/>
    </location>
</feature>
<comment type="similarity">
    <text evidence="1">Belongs to the selenoprotein M/F family.</text>
</comment>
<organism evidence="5 6">
    <name type="scientific">Amblyomma americanum</name>
    <name type="common">Lone star tick</name>
    <dbReference type="NCBI Taxonomy" id="6943"/>
    <lineage>
        <taxon>Eukaryota</taxon>
        <taxon>Metazoa</taxon>
        <taxon>Ecdysozoa</taxon>
        <taxon>Arthropoda</taxon>
        <taxon>Chelicerata</taxon>
        <taxon>Arachnida</taxon>
        <taxon>Acari</taxon>
        <taxon>Parasitiformes</taxon>
        <taxon>Ixodida</taxon>
        <taxon>Ixodoidea</taxon>
        <taxon>Ixodidae</taxon>
        <taxon>Amblyomminae</taxon>
        <taxon>Amblyomma</taxon>
    </lineage>
</organism>
<dbReference type="Proteomes" id="UP001321473">
    <property type="component" value="Unassembled WGS sequence"/>
</dbReference>
<dbReference type="EMBL" id="JARKHS020028740">
    <property type="protein sequence ID" value="KAK8764047.1"/>
    <property type="molecule type" value="Genomic_DNA"/>
</dbReference>
<evidence type="ECO:0000313" key="6">
    <source>
        <dbReference type="Proteomes" id="UP001321473"/>
    </source>
</evidence>
<evidence type="ECO:0000313" key="5">
    <source>
        <dbReference type="EMBL" id="KAK8764047.1"/>
    </source>
</evidence>
<evidence type="ECO:0000256" key="1">
    <source>
        <dbReference type="ARBA" id="ARBA00005742"/>
    </source>
</evidence>
<dbReference type="SUPFAM" id="SSF52833">
    <property type="entry name" value="Thioredoxin-like"/>
    <property type="match status" value="1"/>
</dbReference>
<protein>
    <recommendedName>
        <fullName evidence="4">Selenoprotein F/M domain-containing protein</fullName>
    </recommendedName>
</protein>